<organism evidence="4 5">
    <name type="scientific">Mesobacillus campisalis</name>
    <dbReference type="NCBI Taxonomy" id="1408103"/>
    <lineage>
        <taxon>Bacteria</taxon>
        <taxon>Bacillati</taxon>
        <taxon>Bacillota</taxon>
        <taxon>Bacilli</taxon>
        <taxon>Bacillales</taxon>
        <taxon>Bacillaceae</taxon>
        <taxon>Mesobacillus</taxon>
    </lineage>
</organism>
<dbReference type="Pfam" id="PF04389">
    <property type="entry name" value="Peptidase_M28"/>
    <property type="match status" value="1"/>
</dbReference>
<keyword evidence="4" id="KW-0031">Aminopeptidase</keyword>
<dbReference type="InterPro" id="IPR003137">
    <property type="entry name" value="PA_domain"/>
</dbReference>
<evidence type="ECO:0000313" key="5">
    <source>
        <dbReference type="Proteomes" id="UP000034166"/>
    </source>
</evidence>
<dbReference type="EMBL" id="LAYY01000100">
    <property type="protein sequence ID" value="KKK33628.1"/>
    <property type="molecule type" value="Genomic_DNA"/>
</dbReference>
<dbReference type="PATRIC" id="fig|1408103.3.peg.5118"/>
<reference evidence="4 5" key="1">
    <citation type="submission" date="2015-04" db="EMBL/GenBank/DDBJ databases">
        <title>Taxonomic description and genome sequence of Bacillus campisalis sp. nov., a novel member of the genus Bacillus isolated from solar saltern.</title>
        <authorList>
            <person name="Mathan Kumar R."/>
            <person name="Kaur G."/>
            <person name="Kumar A."/>
            <person name="Singh N.K."/>
            <person name="Kaur N."/>
            <person name="Kumar N."/>
            <person name="Mayilraj S."/>
        </authorList>
    </citation>
    <scope>NUCLEOTIDE SEQUENCE [LARGE SCALE GENOMIC DNA]</scope>
    <source>
        <strain evidence="4 5">SA2-6</strain>
    </source>
</reference>
<keyword evidence="1" id="KW-0732">Signal</keyword>
<dbReference type="InterPro" id="IPR046450">
    <property type="entry name" value="PA_dom_sf"/>
</dbReference>
<dbReference type="Pfam" id="PF02225">
    <property type="entry name" value="PA"/>
    <property type="match status" value="1"/>
</dbReference>
<evidence type="ECO:0000256" key="1">
    <source>
        <dbReference type="SAM" id="SignalP"/>
    </source>
</evidence>
<dbReference type="GO" id="GO:0008235">
    <property type="term" value="F:metalloexopeptidase activity"/>
    <property type="evidence" value="ECO:0007669"/>
    <property type="project" value="InterPro"/>
</dbReference>
<keyword evidence="4" id="KW-0645">Protease</keyword>
<dbReference type="SUPFAM" id="SSF53187">
    <property type="entry name" value="Zn-dependent exopeptidases"/>
    <property type="match status" value="1"/>
</dbReference>
<proteinExistence type="predicted"/>
<comment type="caution">
    <text evidence="4">The sequence shown here is derived from an EMBL/GenBank/DDBJ whole genome shotgun (WGS) entry which is preliminary data.</text>
</comment>
<dbReference type="InterPro" id="IPR007484">
    <property type="entry name" value="Peptidase_M28"/>
</dbReference>
<evidence type="ECO:0000259" key="3">
    <source>
        <dbReference type="Pfam" id="PF04389"/>
    </source>
</evidence>
<dbReference type="GO" id="GO:0004177">
    <property type="term" value="F:aminopeptidase activity"/>
    <property type="evidence" value="ECO:0007669"/>
    <property type="project" value="UniProtKB-KW"/>
</dbReference>
<dbReference type="InterPro" id="IPR045175">
    <property type="entry name" value="M28_fam"/>
</dbReference>
<dbReference type="Gene3D" id="3.50.30.30">
    <property type="match status" value="1"/>
</dbReference>
<protein>
    <submittedName>
        <fullName evidence="4">Aminopeptidase</fullName>
    </submittedName>
</protein>
<feature type="chain" id="PRO_5005641765" evidence="1">
    <location>
        <begin position="35"/>
        <end position="467"/>
    </location>
</feature>
<dbReference type="PANTHER" id="PTHR12147">
    <property type="entry name" value="METALLOPEPTIDASE M28 FAMILY MEMBER"/>
    <property type="match status" value="1"/>
</dbReference>
<sequence>MGGKSMVLRKMGIKVAASLLALSMAFGPVGIAAADGSSGKSAYSQDQKVVARVDSARAIEHVRYLSEEIGPRPGGLQAEHESAEYIANVLKGYGYDVEYQYFPVADQYIAQVALADGTKWQMAASPNGKVSKEAVTGEVIFVEGGGSLSDFPADTAGKIVVMPRASTTAGYRTQVDNAVKSGAAGVILQSLVGSRGNYGQTFNPSLTTNVDIPVFGAAFIQGEWLREKLAEGPVEISLTAEHFSNLQSVNVIATKAPKVKTADTKEVILGAHHDSVVGAPGGNDNASGVGLMLELARVYKGYNTDKELKFIAFGSEERGLLGARHYVNQLDQKQRDNIEAVFVPDMVATSYEPAKNLYAMTPDGSRNVITDSTVAAGARLGNSDILPGTFGSSDHVPFHQAGIPAALFIWMGVDSWNPLVYHIEKVYHTPQDTIEDNVSPERMKSALDIIGAGLFDVVRKDVPALNK</sequence>
<keyword evidence="4" id="KW-0378">Hydrolase</keyword>
<keyword evidence="5" id="KW-1185">Reference proteome</keyword>
<dbReference type="Proteomes" id="UP000034166">
    <property type="component" value="Unassembled WGS sequence"/>
</dbReference>
<feature type="domain" description="PA" evidence="2">
    <location>
        <begin position="135"/>
        <end position="223"/>
    </location>
</feature>
<gene>
    <name evidence="4" type="ORF">WQ57_23740</name>
</gene>
<dbReference type="PANTHER" id="PTHR12147:SF26">
    <property type="entry name" value="PEPTIDASE M28 DOMAIN-CONTAINING PROTEIN"/>
    <property type="match status" value="1"/>
</dbReference>
<dbReference type="OrthoDB" id="9762302at2"/>
<dbReference type="SUPFAM" id="SSF52025">
    <property type="entry name" value="PA domain"/>
    <property type="match status" value="1"/>
</dbReference>
<accession>A0A0M2SH57</accession>
<evidence type="ECO:0000259" key="2">
    <source>
        <dbReference type="Pfam" id="PF02225"/>
    </source>
</evidence>
<feature type="domain" description="Peptidase M28" evidence="3">
    <location>
        <begin position="250"/>
        <end position="450"/>
    </location>
</feature>
<dbReference type="CDD" id="cd00538">
    <property type="entry name" value="PA"/>
    <property type="match status" value="1"/>
</dbReference>
<dbReference type="GO" id="GO:0006508">
    <property type="term" value="P:proteolysis"/>
    <property type="evidence" value="ECO:0007669"/>
    <property type="project" value="InterPro"/>
</dbReference>
<evidence type="ECO:0000313" key="4">
    <source>
        <dbReference type="EMBL" id="KKK33628.1"/>
    </source>
</evidence>
<name>A0A0M2SH57_9BACI</name>
<dbReference type="Gene3D" id="3.40.630.10">
    <property type="entry name" value="Zn peptidases"/>
    <property type="match status" value="1"/>
</dbReference>
<feature type="signal peptide" evidence="1">
    <location>
        <begin position="1"/>
        <end position="34"/>
    </location>
</feature>
<dbReference type="AlphaFoldDB" id="A0A0M2SH57"/>